<dbReference type="PANTHER" id="PTHR11661">
    <property type="entry name" value="60S RIBOSOMAL PROTEIN L12"/>
    <property type="match status" value="1"/>
</dbReference>
<dbReference type="NCBIfam" id="NF002232">
    <property type="entry name" value="PRK01143.1"/>
    <property type="match status" value="1"/>
</dbReference>
<dbReference type="PANTHER" id="PTHR11661:SF1">
    <property type="entry name" value="LARGE RIBOSOMAL SUBUNIT PROTEIN UL11M"/>
    <property type="match status" value="1"/>
</dbReference>
<keyword evidence="5 6" id="KW-0687">Ribonucleoprotein</keyword>
<dbReference type="InterPro" id="IPR000911">
    <property type="entry name" value="Ribosomal_uL11"/>
</dbReference>
<evidence type="ECO:0000259" key="8">
    <source>
        <dbReference type="Pfam" id="PF00298"/>
    </source>
</evidence>
<dbReference type="InterPro" id="IPR020785">
    <property type="entry name" value="Ribosomal_uL11_CS"/>
</dbReference>
<dbReference type="KEGG" id="marh:Mia14_0372"/>
<gene>
    <name evidence="6" type="primary">rpl11</name>
    <name evidence="10" type="ORF">Mia14_0372</name>
</gene>
<dbReference type="GeneID" id="33313929"/>
<dbReference type="AlphaFoldDB" id="A0A218NMK0"/>
<dbReference type="CDD" id="cd00349">
    <property type="entry name" value="Ribosomal_L11"/>
    <property type="match status" value="1"/>
</dbReference>
<dbReference type="Pfam" id="PF00298">
    <property type="entry name" value="Ribosomal_L11"/>
    <property type="match status" value="1"/>
</dbReference>
<dbReference type="OrthoDB" id="8842at2157"/>
<reference evidence="10 11" key="1">
    <citation type="journal article" date="2017" name="Nat. Commun.">
        <title>'ARMAN' archaea depend on association with euryarchaeal host in culture and in situ.</title>
        <authorList>
            <person name="Golyshina O."/>
            <person name="Toshchakov S."/>
            <person name="Makarova K."/>
            <person name="Gavrilov S."/>
            <person name="Korzhenkov A."/>
            <person name="La Cono V."/>
            <person name="Arcadi E."/>
            <person name="Nechitaylo T."/>
            <person name="Ferrer M."/>
            <person name="Kublanov I."/>
            <person name="Wolf Y."/>
            <person name="Yakimov M."/>
            <person name="Golyshin P."/>
            <person name="Slesarev A."/>
            <person name="Kozyavkin S."/>
        </authorList>
    </citation>
    <scope>NUCLEOTIDE SEQUENCE [LARGE SCALE GENOMIC DNA]</scope>
    <source>
        <strain evidence="10 11">Mia14</strain>
    </source>
</reference>
<evidence type="ECO:0000313" key="11">
    <source>
        <dbReference type="Proteomes" id="UP000197679"/>
    </source>
</evidence>
<dbReference type="InterPro" id="IPR036796">
    <property type="entry name" value="Ribosomal_uL11_N_sf"/>
</dbReference>
<comment type="function">
    <text evidence="6">Forms part of the ribosomal stalk which helps the ribosome interact with GTP-bound translation factors.</text>
</comment>
<protein>
    <recommendedName>
        <fullName evidence="6">Large ribosomal subunit protein uL11</fullName>
    </recommendedName>
</protein>
<keyword evidence="3 6" id="KW-0694">RNA-binding</keyword>
<dbReference type="InterPro" id="IPR036769">
    <property type="entry name" value="Ribosomal_uL11_C_sf"/>
</dbReference>
<dbReference type="Proteomes" id="UP000197679">
    <property type="component" value="Chromosome"/>
</dbReference>
<evidence type="ECO:0000256" key="6">
    <source>
        <dbReference type="HAMAP-Rule" id="MF_00736"/>
    </source>
</evidence>
<evidence type="ECO:0000256" key="1">
    <source>
        <dbReference type="ARBA" id="ARBA00010537"/>
    </source>
</evidence>
<feature type="domain" description="Large ribosomal subunit protein uL11 C-terminal" evidence="8">
    <location>
        <begin position="70"/>
        <end position="136"/>
    </location>
</feature>
<organism evidence="10 11">
    <name type="scientific">Candidatus Mancarchaeum acidiphilum</name>
    <dbReference type="NCBI Taxonomy" id="1920749"/>
    <lineage>
        <taxon>Archaea</taxon>
        <taxon>Candidatus Micrarchaeota</taxon>
        <taxon>Candidatus Mancarchaeum</taxon>
    </lineage>
</organism>
<evidence type="ECO:0000256" key="4">
    <source>
        <dbReference type="ARBA" id="ARBA00022980"/>
    </source>
</evidence>
<dbReference type="HAMAP" id="MF_00736">
    <property type="entry name" value="Ribosomal_uL11"/>
    <property type="match status" value="1"/>
</dbReference>
<dbReference type="Pfam" id="PF03946">
    <property type="entry name" value="Ribosomal_L11_N"/>
    <property type="match status" value="1"/>
</dbReference>
<dbReference type="RefSeq" id="WP_088819859.1">
    <property type="nucleotide sequence ID" value="NZ_CP019964.1"/>
</dbReference>
<dbReference type="GO" id="GO:0015934">
    <property type="term" value="C:large ribosomal subunit"/>
    <property type="evidence" value="ECO:0007669"/>
    <property type="project" value="TreeGrafter"/>
</dbReference>
<dbReference type="Gene3D" id="3.30.1550.10">
    <property type="entry name" value="Ribosomal protein L11/L12, N-terminal domain"/>
    <property type="match status" value="1"/>
</dbReference>
<dbReference type="InterPro" id="IPR020784">
    <property type="entry name" value="Ribosomal_uL11_N"/>
</dbReference>
<keyword evidence="4 6" id="KW-0689">Ribosomal protein</keyword>
<keyword evidence="11" id="KW-1185">Reference proteome</keyword>
<evidence type="ECO:0000256" key="3">
    <source>
        <dbReference type="ARBA" id="ARBA00022884"/>
    </source>
</evidence>
<dbReference type="GO" id="GO:0003735">
    <property type="term" value="F:structural constituent of ribosome"/>
    <property type="evidence" value="ECO:0007669"/>
    <property type="project" value="InterPro"/>
</dbReference>
<name>A0A218NMK0_9ARCH</name>
<dbReference type="PROSITE" id="PS00359">
    <property type="entry name" value="RIBOSOMAL_L11"/>
    <property type="match status" value="1"/>
</dbReference>
<feature type="domain" description="Large ribosomal subunit protein uL11 N-terminal" evidence="9">
    <location>
        <begin position="9"/>
        <end position="59"/>
    </location>
</feature>
<dbReference type="GO" id="GO:0006412">
    <property type="term" value="P:translation"/>
    <property type="evidence" value="ECO:0007669"/>
    <property type="project" value="UniProtKB-UniRule"/>
</dbReference>
<dbReference type="SUPFAM" id="SSF46906">
    <property type="entry name" value="Ribosomal protein L11, C-terminal domain"/>
    <property type="match status" value="1"/>
</dbReference>
<evidence type="ECO:0000256" key="7">
    <source>
        <dbReference type="RuleBase" id="RU003978"/>
    </source>
</evidence>
<sequence>MAEVKISGLIEGGKATAGPPFGPALGPLGVNIGAIIAEINKQTSAYAGIKVPITVIVDNVTKDYRIEVGSPPTSAIILKELKLTSGAKTKDETVGDITIAQLKKIAKSKDAVLYGKSEKEKLKQVIGTCKSMGVKVEGQDPREVIKKIDSGEIKV</sequence>
<keyword evidence="2 6" id="KW-0699">rRNA-binding</keyword>
<evidence type="ECO:0000259" key="9">
    <source>
        <dbReference type="Pfam" id="PF03946"/>
    </source>
</evidence>
<dbReference type="Gene3D" id="1.10.10.250">
    <property type="entry name" value="Ribosomal protein L11, C-terminal domain"/>
    <property type="match status" value="1"/>
</dbReference>
<dbReference type="InterPro" id="IPR020783">
    <property type="entry name" value="Ribosomal_uL11_C"/>
</dbReference>
<dbReference type="EMBL" id="CP019964">
    <property type="protein sequence ID" value="ASI13694.1"/>
    <property type="molecule type" value="Genomic_DNA"/>
</dbReference>
<accession>A0A218NMK0</accession>
<dbReference type="SUPFAM" id="SSF54747">
    <property type="entry name" value="Ribosomal L11/L12e N-terminal domain"/>
    <property type="match status" value="1"/>
</dbReference>
<comment type="similarity">
    <text evidence="1 6 7">Belongs to the universal ribosomal protein uL11 family.</text>
</comment>
<evidence type="ECO:0000313" key="10">
    <source>
        <dbReference type="EMBL" id="ASI13694.1"/>
    </source>
</evidence>
<comment type="subunit">
    <text evidence="6">Part of the ribosomal stalk of the 50S ribosomal subunit. Interacts with L10 and the large rRNA to form the base of the stalk. L10 forms an elongated spine to which L12 dimers bind in a sequential fashion forming a multimeric L10(L12)X complex.</text>
</comment>
<proteinExistence type="inferred from homology"/>
<dbReference type="SMART" id="SM00649">
    <property type="entry name" value="RL11"/>
    <property type="match status" value="1"/>
</dbReference>
<evidence type="ECO:0000256" key="5">
    <source>
        <dbReference type="ARBA" id="ARBA00023274"/>
    </source>
</evidence>
<dbReference type="GO" id="GO:0070180">
    <property type="term" value="F:large ribosomal subunit rRNA binding"/>
    <property type="evidence" value="ECO:0007669"/>
    <property type="project" value="UniProtKB-UniRule"/>
</dbReference>
<evidence type="ECO:0000256" key="2">
    <source>
        <dbReference type="ARBA" id="ARBA00022730"/>
    </source>
</evidence>